<dbReference type="InterPro" id="IPR035965">
    <property type="entry name" value="PAS-like_dom_sf"/>
</dbReference>
<keyword evidence="6" id="KW-0472">Membrane</keyword>
<gene>
    <name evidence="9" type="ORF">H3N35_07955</name>
</gene>
<reference evidence="9 10" key="1">
    <citation type="journal article" date="2022" name="Mar. Drugs">
        <title>Bioassay-Guided Fractionation Leads to the Detection of Cholic Acid Generated by the Rare Thalassomonas sp.</title>
        <authorList>
            <person name="Pheiffer F."/>
            <person name="Schneider Y.K."/>
            <person name="Hansen E.H."/>
            <person name="Andersen J.H."/>
            <person name="Isaksson J."/>
            <person name="Busche T."/>
            <person name="R C."/>
            <person name="Kalinowski J."/>
            <person name="Zyl L.V."/>
            <person name="Trindade M."/>
        </authorList>
    </citation>
    <scope>NUCLEOTIDE SEQUENCE [LARGE SCALE GENOMIC DNA]</scope>
    <source>
        <strain evidence="9 10">A5K-61T</strain>
    </source>
</reference>
<dbReference type="InterPro" id="IPR036890">
    <property type="entry name" value="HATPase_C_sf"/>
</dbReference>
<keyword evidence="4" id="KW-0808">Transferase</keyword>
<dbReference type="SMART" id="SM00091">
    <property type="entry name" value="PAS"/>
    <property type="match status" value="2"/>
</dbReference>
<dbReference type="InterPro" id="IPR000014">
    <property type="entry name" value="PAS"/>
</dbReference>
<feature type="domain" description="PAS" evidence="8">
    <location>
        <begin position="20"/>
        <end position="73"/>
    </location>
</feature>
<dbReference type="CDD" id="cd00082">
    <property type="entry name" value="HisKA"/>
    <property type="match status" value="1"/>
</dbReference>
<evidence type="ECO:0000313" key="10">
    <source>
        <dbReference type="Proteomes" id="UP001215231"/>
    </source>
</evidence>
<dbReference type="Gene3D" id="3.30.565.10">
    <property type="entry name" value="Histidine kinase-like ATPase, C-terminal domain"/>
    <property type="match status" value="1"/>
</dbReference>
<evidence type="ECO:0000259" key="8">
    <source>
        <dbReference type="PROSITE" id="PS50112"/>
    </source>
</evidence>
<dbReference type="InterPro" id="IPR003594">
    <property type="entry name" value="HATPase_dom"/>
</dbReference>
<evidence type="ECO:0000256" key="3">
    <source>
        <dbReference type="ARBA" id="ARBA00022553"/>
    </source>
</evidence>
<dbReference type="PROSITE" id="PS50109">
    <property type="entry name" value="HIS_KIN"/>
    <property type="match status" value="1"/>
</dbReference>
<dbReference type="EMBL" id="CP059693">
    <property type="protein sequence ID" value="WDE13363.1"/>
    <property type="molecule type" value="Genomic_DNA"/>
</dbReference>
<evidence type="ECO:0000259" key="7">
    <source>
        <dbReference type="PROSITE" id="PS50109"/>
    </source>
</evidence>
<dbReference type="PANTHER" id="PTHR42878:SF15">
    <property type="entry name" value="BACTERIOPHYTOCHROME"/>
    <property type="match status" value="1"/>
</dbReference>
<accession>A0ABY7VIL7</accession>
<dbReference type="SUPFAM" id="SSF55874">
    <property type="entry name" value="ATPase domain of HSP90 chaperone/DNA topoisomerase II/histidine kinase"/>
    <property type="match status" value="1"/>
</dbReference>
<dbReference type="NCBIfam" id="TIGR00229">
    <property type="entry name" value="sensory_box"/>
    <property type="match status" value="2"/>
</dbReference>
<comment type="catalytic activity">
    <reaction evidence="1">
        <text>ATP + protein L-histidine = ADP + protein N-phospho-L-histidine.</text>
        <dbReference type="EC" id="2.7.13.3"/>
    </reaction>
</comment>
<feature type="domain" description="Histidine kinase" evidence="7">
    <location>
        <begin position="279"/>
        <end position="490"/>
    </location>
</feature>
<dbReference type="SUPFAM" id="SSF55785">
    <property type="entry name" value="PYP-like sensor domain (PAS domain)"/>
    <property type="match status" value="2"/>
</dbReference>
<dbReference type="InterPro" id="IPR050351">
    <property type="entry name" value="BphY/WalK/GraS-like"/>
</dbReference>
<dbReference type="PANTHER" id="PTHR42878">
    <property type="entry name" value="TWO-COMPONENT HISTIDINE KINASE"/>
    <property type="match status" value="1"/>
</dbReference>
<sequence>MSDLQLSDCAPSEQDVPLFTPATLRYLVEAVPAGALLVDENGVIQFINKELQQTLKYTASELNNQSLEMLLPERFRHGHGALTAAFFNNPVKRSMADGRSLHALCKDGAEIPIEIGLNPLITAQGTLVLATVVNISARVQANHMFRQIVDSVPYGLMVINPQGNIALVNPLICTIFGYSEQDLLSAPMDKLLPERYRKYHDALRAKYAQQPSMRLMGPGRDLTGLHKDGTEFPIEIGLSPFILDNQDMVLVALSDITPRKKMELDLRQTNSDLEEFTYVASHDLRSPLRGISDLLEWIREDFGESPAPSLLNNMERITIRVHRMETLIDNLLKYARAGRSQSEISLVSLDELLDNIQELQPLPDGFTLERQLDLPAIHTARVPLETALRNLIANAVQHHDQERGHIIVRSCSENSLCHISVTDDGPGIAEQARERIFKLFQTLSRSDKRGSGIGLAVTRRLVESHGGKITVEANQHQPGSTFHLWWPQFIRRDFNDNIPP</sequence>
<keyword evidence="5 9" id="KW-0418">Kinase</keyword>
<dbReference type="Gene3D" id="3.30.450.20">
    <property type="entry name" value="PAS domain"/>
    <property type="match status" value="2"/>
</dbReference>
<dbReference type="Pfam" id="PF13426">
    <property type="entry name" value="PAS_9"/>
    <property type="match status" value="1"/>
</dbReference>
<dbReference type="Pfam" id="PF00989">
    <property type="entry name" value="PAS"/>
    <property type="match status" value="1"/>
</dbReference>
<evidence type="ECO:0000256" key="2">
    <source>
        <dbReference type="ARBA" id="ARBA00012438"/>
    </source>
</evidence>
<dbReference type="GO" id="GO:0016301">
    <property type="term" value="F:kinase activity"/>
    <property type="evidence" value="ECO:0007669"/>
    <property type="project" value="UniProtKB-KW"/>
</dbReference>
<dbReference type="SMART" id="SM00388">
    <property type="entry name" value="HisKA"/>
    <property type="match status" value="1"/>
</dbReference>
<proteinExistence type="predicted"/>
<dbReference type="InterPro" id="IPR013767">
    <property type="entry name" value="PAS_fold"/>
</dbReference>
<organism evidence="9 10">
    <name type="scientific">Thalassomonas haliotis</name>
    <dbReference type="NCBI Taxonomy" id="485448"/>
    <lineage>
        <taxon>Bacteria</taxon>
        <taxon>Pseudomonadati</taxon>
        <taxon>Pseudomonadota</taxon>
        <taxon>Gammaproteobacteria</taxon>
        <taxon>Alteromonadales</taxon>
        <taxon>Colwelliaceae</taxon>
        <taxon>Thalassomonas</taxon>
    </lineage>
</organism>
<dbReference type="InterPro" id="IPR005467">
    <property type="entry name" value="His_kinase_dom"/>
</dbReference>
<name>A0ABY7VIL7_9GAMM</name>
<dbReference type="RefSeq" id="WP_274053717.1">
    <property type="nucleotide sequence ID" value="NZ_CP059693.1"/>
</dbReference>
<protein>
    <recommendedName>
        <fullName evidence="2">histidine kinase</fullName>
        <ecNumber evidence="2">2.7.13.3</ecNumber>
    </recommendedName>
</protein>
<keyword evidence="3" id="KW-0597">Phosphoprotein</keyword>
<dbReference type="Proteomes" id="UP001215231">
    <property type="component" value="Chromosome"/>
</dbReference>
<dbReference type="EC" id="2.7.13.3" evidence="2"/>
<dbReference type="InterPro" id="IPR004358">
    <property type="entry name" value="Sig_transdc_His_kin-like_C"/>
</dbReference>
<evidence type="ECO:0000256" key="1">
    <source>
        <dbReference type="ARBA" id="ARBA00000085"/>
    </source>
</evidence>
<dbReference type="Pfam" id="PF02518">
    <property type="entry name" value="HATPase_c"/>
    <property type="match status" value="1"/>
</dbReference>
<evidence type="ECO:0000256" key="6">
    <source>
        <dbReference type="ARBA" id="ARBA00023136"/>
    </source>
</evidence>
<dbReference type="InterPro" id="IPR003661">
    <property type="entry name" value="HisK_dim/P_dom"/>
</dbReference>
<evidence type="ECO:0000256" key="5">
    <source>
        <dbReference type="ARBA" id="ARBA00022777"/>
    </source>
</evidence>
<dbReference type="PRINTS" id="PR00344">
    <property type="entry name" value="BCTRLSENSOR"/>
</dbReference>
<evidence type="ECO:0000256" key="4">
    <source>
        <dbReference type="ARBA" id="ARBA00022679"/>
    </source>
</evidence>
<feature type="domain" description="PAS" evidence="8">
    <location>
        <begin position="141"/>
        <end position="210"/>
    </location>
</feature>
<dbReference type="PROSITE" id="PS50112">
    <property type="entry name" value="PAS"/>
    <property type="match status" value="2"/>
</dbReference>
<dbReference type="InterPro" id="IPR036097">
    <property type="entry name" value="HisK_dim/P_sf"/>
</dbReference>
<keyword evidence="10" id="KW-1185">Reference proteome</keyword>
<dbReference type="SUPFAM" id="SSF47384">
    <property type="entry name" value="Homodimeric domain of signal transducing histidine kinase"/>
    <property type="match status" value="1"/>
</dbReference>
<dbReference type="CDD" id="cd00130">
    <property type="entry name" value="PAS"/>
    <property type="match status" value="2"/>
</dbReference>
<dbReference type="Gene3D" id="1.10.287.130">
    <property type="match status" value="1"/>
</dbReference>
<dbReference type="Pfam" id="PF00512">
    <property type="entry name" value="HisKA"/>
    <property type="match status" value="1"/>
</dbReference>
<dbReference type="SMART" id="SM00387">
    <property type="entry name" value="HATPase_c"/>
    <property type="match status" value="1"/>
</dbReference>
<evidence type="ECO:0000313" key="9">
    <source>
        <dbReference type="EMBL" id="WDE13363.1"/>
    </source>
</evidence>